<evidence type="ECO:0000259" key="3">
    <source>
        <dbReference type="Pfam" id="PF00884"/>
    </source>
</evidence>
<reference evidence="4 5" key="1">
    <citation type="submission" date="2020-07" db="EMBL/GenBank/DDBJ databases">
        <title>Roseicoccus Jingziensis gen. nov., sp. nov., isolated from coastal seawater.</title>
        <authorList>
            <person name="Feng X."/>
        </authorList>
    </citation>
    <scope>NUCLEOTIDE SEQUENCE [LARGE SCALE GENOMIC DNA]</scope>
    <source>
        <strain evidence="4 5">N1E253</strain>
    </source>
</reference>
<dbReference type="InterPro" id="IPR000917">
    <property type="entry name" value="Sulfatase_N"/>
</dbReference>
<protein>
    <submittedName>
        <fullName evidence="4">Sulfatase-like hydrolase/transferase</fullName>
    </submittedName>
</protein>
<dbReference type="Gene3D" id="3.40.720.10">
    <property type="entry name" value="Alkaline Phosphatase, subunit A"/>
    <property type="match status" value="1"/>
</dbReference>
<gene>
    <name evidence="4" type="ORF">HW115_00815</name>
</gene>
<comment type="similarity">
    <text evidence="1">Belongs to the sulfatase family.</text>
</comment>
<accession>A0A851GFT4</accession>
<organism evidence="4 5">
    <name type="scientific">Oceaniferula marina</name>
    <dbReference type="NCBI Taxonomy" id="2748318"/>
    <lineage>
        <taxon>Bacteria</taxon>
        <taxon>Pseudomonadati</taxon>
        <taxon>Verrucomicrobiota</taxon>
        <taxon>Verrucomicrobiia</taxon>
        <taxon>Verrucomicrobiales</taxon>
        <taxon>Verrucomicrobiaceae</taxon>
        <taxon>Oceaniferula</taxon>
    </lineage>
</organism>
<keyword evidence="4" id="KW-0808">Transferase</keyword>
<name>A0A851GFT4_9BACT</name>
<dbReference type="SUPFAM" id="SSF53649">
    <property type="entry name" value="Alkaline phosphatase-like"/>
    <property type="match status" value="1"/>
</dbReference>
<keyword evidence="5" id="KW-1185">Reference proteome</keyword>
<dbReference type="InterPro" id="IPR017850">
    <property type="entry name" value="Alkaline_phosphatase_core_sf"/>
</dbReference>
<proteinExistence type="inferred from homology"/>
<dbReference type="EMBL" id="JACBAZ010000001">
    <property type="protein sequence ID" value="NWK54135.1"/>
    <property type="molecule type" value="Genomic_DNA"/>
</dbReference>
<evidence type="ECO:0000256" key="1">
    <source>
        <dbReference type="ARBA" id="ARBA00008779"/>
    </source>
</evidence>
<evidence type="ECO:0000313" key="4">
    <source>
        <dbReference type="EMBL" id="NWK54135.1"/>
    </source>
</evidence>
<dbReference type="PANTHER" id="PTHR42693">
    <property type="entry name" value="ARYLSULFATASE FAMILY MEMBER"/>
    <property type="match status" value="1"/>
</dbReference>
<evidence type="ECO:0000313" key="5">
    <source>
        <dbReference type="Proteomes" id="UP000557872"/>
    </source>
</evidence>
<dbReference type="Proteomes" id="UP000557872">
    <property type="component" value="Unassembled WGS sequence"/>
</dbReference>
<dbReference type="GO" id="GO:0004065">
    <property type="term" value="F:arylsulfatase activity"/>
    <property type="evidence" value="ECO:0007669"/>
    <property type="project" value="TreeGrafter"/>
</dbReference>
<dbReference type="RefSeq" id="WP_178930678.1">
    <property type="nucleotide sequence ID" value="NZ_JACBAZ010000001.1"/>
</dbReference>
<keyword evidence="2 4" id="KW-0378">Hydrolase</keyword>
<dbReference type="PANTHER" id="PTHR42693:SF53">
    <property type="entry name" value="ENDO-4-O-SULFATASE"/>
    <property type="match status" value="1"/>
</dbReference>
<dbReference type="Pfam" id="PF00884">
    <property type="entry name" value="Sulfatase"/>
    <property type="match status" value="1"/>
</dbReference>
<comment type="caution">
    <text evidence="4">The sequence shown here is derived from an EMBL/GenBank/DDBJ whole genome shotgun (WGS) entry which is preliminary data.</text>
</comment>
<dbReference type="AlphaFoldDB" id="A0A851GFT4"/>
<feature type="domain" description="Sulfatase N-terminal" evidence="3">
    <location>
        <begin position="221"/>
        <end position="536"/>
    </location>
</feature>
<dbReference type="GO" id="GO:0016740">
    <property type="term" value="F:transferase activity"/>
    <property type="evidence" value="ECO:0007669"/>
    <property type="project" value="UniProtKB-KW"/>
</dbReference>
<evidence type="ECO:0000256" key="2">
    <source>
        <dbReference type="ARBA" id="ARBA00022801"/>
    </source>
</evidence>
<sequence>MYSASPSELNTPADWTLLELVARNANGDCSFSSSSVTSPEIDRIQVNWAVDNTSSGRRGEVGLVLNSASYDPKVSGAIQSIDFSINHAYEIISPKARLLIQQAGKYYVSSPHFYATTQTTTGLRADDFSELDLTVVGSTGELYVANSHPDFTEEGAVMVFGIWAFQASSSQTAGSTTMAAFSSGAFSVTLHQPNDTLQPFADYTRVEPEEDVAPISAAGLPNILVIMCDDLGYGDTEITGHPAIKTPNIKSLREEGAYFTNYYSAANICSPSRASMMTGRMPYRLGIYSFIRDAEDFVHLDHSEITIPQVLKKVGYECANIGKWHVSHLDAITPEHLPTMRHYGFNYWLSSDNNLQILNKNGWWRNETKVGTINGYAGTVVSDEIIDWLDNTRDASRPFLLFANYYEPHADSKAPDSLIAKYDSRGAGYDDGPAQYYACVEHVDQQIGRMLAHLDADAGLKENTLVIFTSDHGPNPGSTSRYGTSAPYRGTKYQCWDGSTHVPAIIRWPGRVAANSTITESVGSIDLLQTLAAITGGESYLPTDRPLDGTDFSSLLTGVGDFNRTTPLQWHYYKSSASSLVSGSPQASMRLGDYIIAAWYDNPFSFGNVRWMPIVGNNNGIIEMDYITGTGTQSDKTLSSTQGTYRLYNIASDPHQDTDIYNSDNPAHVAMRDQLIASHQSLRLAAPGWGFRSDATDYSSYTAWRNSHWSGDDASNDLISGADADPDNDGCKNLMEYALATNPKQLDAVSRRYQAGIQRYDVDGLVSFYDGFEFNTSSSVDAQLEGSYSSNLEDWENDPSQFILTNRLRNPDGTYRVFYRMVNPLSANGEDRGFIRLSISP</sequence>
<dbReference type="InterPro" id="IPR050738">
    <property type="entry name" value="Sulfatase"/>
</dbReference>